<feature type="transmembrane region" description="Helical" evidence="1">
    <location>
        <begin position="271"/>
        <end position="289"/>
    </location>
</feature>
<reference evidence="2" key="1">
    <citation type="submission" date="2023-06" db="EMBL/GenBank/DDBJ databases">
        <authorList>
            <person name="Zhang S."/>
        </authorList>
    </citation>
    <scope>NUCLEOTIDE SEQUENCE</scope>
    <source>
        <strain evidence="2">SG2303</strain>
    </source>
</reference>
<dbReference type="EMBL" id="JAUEDK010000031">
    <property type="protein sequence ID" value="MDN0076374.1"/>
    <property type="molecule type" value="Genomic_DNA"/>
</dbReference>
<evidence type="ECO:0008006" key="4">
    <source>
        <dbReference type="Google" id="ProtNLM"/>
    </source>
</evidence>
<feature type="transmembrane region" description="Helical" evidence="1">
    <location>
        <begin position="20"/>
        <end position="36"/>
    </location>
</feature>
<feature type="transmembrane region" description="Helical" evidence="1">
    <location>
        <begin position="105"/>
        <end position="122"/>
    </location>
</feature>
<sequence>MLTYTPPQDPNLAKPTEKPWLLLLLTFIWLWPGIIGHDPWKPVEPFATAVVQGMLSTHNWLLPTTQGVPHLNSPPLYYWVASGFVKLFSPWLLTMPDAARLATPFFMAIALTLMGGAGRLLIGRRHGRSVVMILIGCIGLITTGHQMNPIVAGFAGFAAAFYALALALTSPGLAGAILGVGLVVTFLSTSLLEVVLIASVAALLPAFSAWRNKSYAITLILALLIAVPLALIWPMAFAKAHPAEFQQWWHYFALGPLNGIGHIQLFHQMGYYPQVVFWYCFPAWPLAAWALHRRRELNSPVLQLPLMFFAVVLILLTLSDRQAPEYAMPLLLPMAVLAAVELDTLKRGAAALFNWFGLMTFGFFGLLVWLGWLAMNFGWPAKLAERSAYFSPYYQPQVSAFAAVCALIASLVWVWAVTRRNLRGRQAVTNWAAGITLLWGLGLTLWLPWLDAAKSFRPVVEQMVDALPPNVSCVATEDRNRLARLSWEMYGNMKFKTFPKGSPDVPCDWRLMVRHKDDGLAEPGWTLMWSGSRPRDDIQFGLYQRTKQ</sequence>
<protein>
    <recommendedName>
        <fullName evidence="4">Glycosyltransferase RgtA/B/C/D-like domain-containing protein</fullName>
    </recommendedName>
</protein>
<evidence type="ECO:0000313" key="2">
    <source>
        <dbReference type="EMBL" id="MDN0076374.1"/>
    </source>
</evidence>
<feature type="transmembrane region" description="Helical" evidence="1">
    <location>
        <begin position="394"/>
        <end position="416"/>
    </location>
</feature>
<keyword evidence="1" id="KW-1133">Transmembrane helix</keyword>
<proteinExistence type="predicted"/>
<feature type="transmembrane region" description="Helical" evidence="1">
    <location>
        <begin position="301"/>
        <end position="320"/>
    </location>
</feature>
<feature type="transmembrane region" description="Helical" evidence="1">
    <location>
        <begin position="191"/>
        <end position="210"/>
    </location>
</feature>
<keyword evidence="1" id="KW-0812">Transmembrane</keyword>
<feature type="transmembrane region" description="Helical" evidence="1">
    <location>
        <begin position="159"/>
        <end position="184"/>
    </location>
</feature>
<feature type="transmembrane region" description="Helical" evidence="1">
    <location>
        <begin position="129"/>
        <end position="147"/>
    </location>
</feature>
<comment type="caution">
    <text evidence="2">The sequence shown here is derived from an EMBL/GenBank/DDBJ whole genome shotgun (WGS) entry which is preliminary data.</text>
</comment>
<feature type="transmembrane region" description="Helical" evidence="1">
    <location>
        <begin position="216"/>
        <end position="236"/>
    </location>
</feature>
<organism evidence="2 3">
    <name type="scientific">Crenobacter oryzisoli</name>
    <dbReference type="NCBI Taxonomy" id="3056844"/>
    <lineage>
        <taxon>Bacteria</taxon>
        <taxon>Pseudomonadati</taxon>
        <taxon>Pseudomonadota</taxon>
        <taxon>Betaproteobacteria</taxon>
        <taxon>Neisseriales</taxon>
        <taxon>Neisseriaceae</taxon>
        <taxon>Crenobacter</taxon>
    </lineage>
</organism>
<feature type="transmembrane region" description="Helical" evidence="1">
    <location>
        <begin position="352"/>
        <end position="374"/>
    </location>
</feature>
<gene>
    <name evidence="2" type="ORF">QU481_15985</name>
</gene>
<feature type="transmembrane region" description="Helical" evidence="1">
    <location>
        <begin position="428"/>
        <end position="449"/>
    </location>
</feature>
<keyword evidence="1" id="KW-0472">Membrane</keyword>
<name>A0ABT7XS52_9NEIS</name>
<evidence type="ECO:0000256" key="1">
    <source>
        <dbReference type="SAM" id="Phobius"/>
    </source>
</evidence>
<keyword evidence="3" id="KW-1185">Reference proteome</keyword>
<evidence type="ECO:0000313" key="3">
    <source>
        <dbReference type="Proteomes" id="UP001168540"/>
    </source>
</evidence>
<dbReference type="RefSeq" id="WP_289831028.1">
    <property type="nucleotide sequence ID" value="NZ_JAUEDK010000031.1"/>
</dbReference>
<accession>A0ABT7XS52</accession>
<dbReference type="Proteomes" id="UP001168540">
    <property type="component" value="Unassembled WGS sequence"/>
</dbReference>